<evidence type="ECO:0000256" key="1">
    <source>
        <dbReference type="SAM" id="Phobius"/>
    </source>
</evidence>
<feature type="transmembrane region" description="Helical" evidence="1">
    <location>
        <begin position="82"/>
        <end position="104"/>
    </location>
</feature>
<keyword evidence="1" id="KW-0472">Membrane</keyword>
<protein>
    <submittedName>
        <fullName evidence="2">Uncharacterized protein</fullName>
    </submittedName>
</protein>
<proteinExistence type="predicted"/>
<reference evidence="2 3" key="1">
    <citation type="journal article" date="2012" name="J. Bacteriol.">
        <title>Genome of Bacillus macauensis ZFHKF-1, a Long-Chain-Forming Bacterium.</title>
        <authorList>
            <person name="Cai L."/>
            <person name="Zhang T."/>
        </authorList>
    </citation>
    <scope>NUCLEOTIDE SEQUENCE [LARGE SCALE GENOMIC DNA]</scope>
    <source>
        <strain evidence="2 3">ZFHKF-1</strain>
    </source>
</reference>
<feature type="transmembrane region" description="Helical" evidence="1">
    <location>
        <begin position="7"/>
        <end position="26"/>
    </location>
</feature>
<comment type="caution">
    <text evidence="2">The sequence shown here is derived from an EMBL/GenBank/DDBJ whole genome shotgun (WGS) entry which is preliminary data.</text>
</comment>
<dbReference type="PATRIC" id="fig|1196324.3.peg.3312"/>
<feature type="transmembrane region" description="Helical" evidence="1">
    <location>
        <begin position="60"/>
        <end position="76"/>
    </location>
</feature>
<accession>I8AFD1</accession>
<name>I8AFD1_9BACL</name>
<dbReference type="STRING" id="1196324.A374_16188"/>
<keyword evidence="1" id="KW-1133">Transmembrane helix</keyword>
<dbReference type="AlphaFoldDB" id="I8AFD1"/>
<feature type="transmembrane region" description="Helical" evidence="1">
    <location>
        <begin position="32"/>
        <end position="53"/>
    </location>
</feature>
<evidence type="ECO:0000313" key="3">
    <source>
        <dbReference type="Proteomes" id="UP000004080"/>
    </source>
</evidence>
<dbReference type="Proteomes" id="UP000004080">
    <property type="component" value="Unassembled WGS sequence"/>
</dbReference>
<keyword evidence="3" id="KW-1185">Reference proteome</keyword>
<keyword evidence="1" id="KW-0812">Transmembrane</keyword>
<evidence type="ECO:0000313" key="2">
    <source>
        <dbReference type="EMBL" id="EIT84342.1"/>
    </source>
</evidence>
<dbReference type="RefSeq" id="WP_007203310.1">
    <property type="nucleotide sequence ID" value="NZ_AKKV01000036.1"/>
</dbReference>
<sequence>MKNLGKLFGLGLIVVAIYMTFFTTFSVELTDYITLIQIVIVLGGWLLGYFRLVNKDKLKTIFIMEFYVYLTVLFFVKDASIFFTVMYIICTIFIVFFIGITLITSRGSQEYSKR</sequence>
<dbReference type="EMBL" id="AKKV01000036">
    <property type="protein sequence ID" value="EIT84342.1"/>
    <property type="molecule type" value="Genomic_DNA"/>
</dbReference>
<organism evidence="2 3">
    <name type="scientific">Fictibacillus macauensis ZFHKF-1</name>
    <dbReference type="NCBI Taxonomy" id="1196324"/>
    <lineage>
        <taxon>Bacteria</taxon>
        <taxon>Bacillati</taxon>
        <taxon>Bacillota</taxon>
        <taxon>Bacilli</taxon>
        <taxon>Bacillales</taxon>
        <taxon>Fictibacillaceae</taxon>
        <taxon>Fictibacillus</taxon>
    </lineage>
</organism>
<gene>
    <name evidence="2" type="ORF">A374_16188</name>
</gene>